<dbReference type="eggNOG" id="arCOG02611">
    <property type="taxonomic scope" value="Archaea"/>
</dbReference>
<accession>D2RV56</accession>
<dbReference type="GO" id="GO:0003700">
    <property type="term" value="F:DNA-binding transcription factor activity"/>
    <property type="evidence" value="ECO:0007669"/>
    <property type="project" value="InterPro"/>
</dbReference>
<dbReference type="STRING" id="543526.Htur_2379"/>
<feature type="region of interest" description="Disordered" evidence="1">
    <location>
        <begin position="174"/>
        <end position="210"/>
    </location>
</feature>
<dbReference type="GeneID" id="8742986"/>
<sequence>MTTRSPTASRALVCLVTLLVCGVGTVGIVAATGGSASLEADDSPAESVDVTDDEFENASGDLETDDGRENATNGTGDEDDGTDEIRNATDGSDDTVDETEDALENGTETATNTTDETRDAVDTVANETADGGDEITNDTTETVDRLLDDSSGAIDGDAELDGSIGTGPVDLEAAASVSTESSESADDDDSNAASGSDNDGTGGASAVPGGTSTTADAVLVGLLGTVTAAGAAAGSASGAGGAAGAGASAGAAAGSAGGAGSAAGGTAAGGATGFAAKWLGQSSVLQYLRRIGSLVPWNLVSIFRYSRYDDSDPLENDRRRTIYETIADDPGCYLSAVSDQSGVALSTVRHHVRVLEEEGLVATAKVNGKRRYFLEDDRLTADESAVADVALHAALAEPAKREVLETLAALGSAPNGRLADELERDPSTVSHHLSALEEDGLVVREKDGRSVVNELVPAVETTLRSENAALEDVSAETSASAPADD</sequence>
<feature type="region of interest" description="Disordered" evidence="1">
    <location>
        <begin position="56"/>
        <end position="120"/>
    </location>
</feature>
<evidence type="ECO:0000256" key="1">
    <source>
        <dbReference type="SAM" id="MobiDB-lite"/>
    </source>
</evidence>
<dbReference type="Gene3D" id="1.10.10.10">
    <property type="entry name" value="Winged helix-like DNA-binding domain superfamily/Winged helix DNA-binding domain"/>
    <property type="match status" value="2"/>
</dbReference>
<feature type="compositionally biased region" description="Acidic residues" evidence="1">
    <location>
        <begin position="56"/>
        <end position="66"/>
    </location>
</feature>
<reference evidence="3 4" key="1">
    <citation type="journal article" date="2010" name="Stand. Genomic Sci.">
        <title>Complete genome sequence of Haloterrigena turkmenica type strain (4k).</title>
        <authorList>
            <person name="Saunders E."/>
            <person name="Tindall B.J."/>
            <person name="Fahnrich R."/>
            <person name="Lapidus A."/>
            <person name="Copeland A."/>
            <person name="Del Rio T.G."/>
            <person name="Lucas S."/>
            <person name="Chen F."/>
            <person name="Tice H."/>
            <person name="Cheng J.F."/>
            <person name="Han C."/>
            <person name="Detter J.C."/>
            <person name="Bruce D."/>
            <person name="Goodwin L."/>
            <person name="Chain P."/>
            <person name="Pitluck S."/>
            <person name="Pati A."/>
            <person name="Ivanova N."/>
            <person name="Mavromatis K."/>
            <person name="Chen A."/>
            <person name="Palaniappan K."/>
            <person name="Land M."/>
            <person name="Hauser L."/>
            <person name="Chang Y.J."/>
            <person name="Jeffries C.D."/>
            <person name="Brettin T."/>
            <person name="Rohde M."/>
            <person name="Goker M."/>
            <person name="Bristow J."/>
            <person name="Eisen J.A."/>
            <person name="Markowitz V."/>
            <person name="Hugenholtz P."/>
            <person name="Klenk H.P."/>
            <person name="Kyrpides N.C."/>
        </authorList>
    </citation>
    <scope>NUCLEOTIDE SEQUENCE [LARGE SCALE GENOMIC DNA]</scope>
    <source>
        <strain evidence="4">ATCC 51198 / DSM 5511 / JCM 9101 / NCIMB 13204 / VKM B-1734 / 4k</strain>
    </source>
</reference>
<dbReference type="HOGENOM" id="CLU_562162_0_0_2"/>
<gene>
    <name evidence="3" type="ordered locus">Htur_2379</name>
</gene>
<dbReference type="Proteomes" id="UP000001903">
    <property type="component" value="Chromosome"/>
</dbReference>
<dbReference type="Pfam" id="PF24266">
    <property type="entry name" value="HTH_HVO_0163_N"/>
    <property type="match status" value="1"/>
</dbReference>
<dbReference type="InterPro" id="IPR001845">
    <property type="entry name" value="HTH_ArsR_DNA-bd_dom"/>
</dbReference>
<evidence type="ECO:0000313" key="4">
    <source>
        <dbReference type="Proteomes" id="UP000001903"/>
    </source>
</evidence>
<dbReference type="SMART" id="SM00418">
    <property type="entry name" value="HTH_ARSR"/>
    <property type="match status" value="2"/>
</dbReference>
<dbReference type="InterPro" id="IPR036388">
    <property type="entry name" value="WH-like_DNA-bd_sf"/>
</dbReference>
<dbReference type="RefSeq" id="WP_012943540.1">
    <property type="nucleotide sequence ID" value="NC_013743.1"/>
</dbReference>
<dbReference type="KEGG" id="htu:Htur_2379"/>
<organism evidence="3 4">
    <name type="scientific">Haloterrigena turkmenica (strain ATCC 51198 / DSM 5511 / JCM 9101 / NCIMB 13204 / VKM B-1734 / 4k)</name>
    <name type="common">Halococcus turkmenicus</name>
    <dbReference type="NCBI Taxonomy" id="543526"/>
    <lineage>
        <taxon>Archaea</taxon>
        <taxon>Methanobacteriati</taxon>
        <taxon>Methanobacteriota</taxon>
        <taxon>Stenosarchaea group</taxon>
        <taxon>Halobacteria</taxon>
        <taxon>Halobacteriales</taxon>
        <taxon>Natrialbaceae</taxon>
        <taxon>Haloterrigena</taxon>
    </lineage>
</organism>
<evidence type="ECO:0000259" key="2">
    <source>
        <dbReference type="PROSITE" id="PS50987"/>
    </source>
</evidence>
<dbReference type="CDD" id="cd00090">
    <property type="entry name" value="HTH_ARSR"/>
    <property type="match status" value="2"/>
</dbReference>
<dbReference type="InterPro" id="IPR036390">
    <property type="entry name" value="WH_DNA-bd_sf"/>
</dbReference>
<feature type="region of interest" description="Disordered" evidence="1">
    <location>
        <begin position="149"/>
        <end position="168"/>
    </location>
</feature>
<dbReference type="eggNOG" id="arCOG03730">
    <property type="taxonomic scope" value="Archaea"/>
</dbReference>
<keyword evidence="4" id="KW-1185">Reference proteome</keyword>
<dbReference type="SUPFAM" id="SSF46785">
    <property type="entry name" value="Winged helix' DNA-binding domain"/>
    <property type="match status" value="2"/>
</dbReference>
<feature type="domain" description="HTH arsR-type" evidence="2">
    <location>
        <begin position="380"/>
        <end position="474"/>
    </location>
</feature>
<dbReference type="InterPro" id="IPR011991">
    <property type="entry name" value="ArsR-like_HTH"/>
</dbReference>
<proteinExistence type="predicted"/>
<name>D2RV56_HALTV</name>
<dbReference type="PROSITE" id="PS50987">
    <property type="entry name" value="HTH_ARSR_2"/>
    <property type="match status" value="1"/>
</dbReference>
<protein>
    <submittedName>
        <fullName evidence="3">Transcriptional regulator, MarR family</fullName>
    </submittedName>
</protein>
<feature type="compositionally biased region" description="Acidic residues" evidence="1">
    <location>
        <begin position="91"/>
        <end position="103"/>
    </location>
</feature>
<evidence type="ECO:0000313" key="3">
    <source>
        <dbReference type="EMBL" id="ADB61257.1"/>
    </source>
</evidence>
<dbReference type="Pfam" id="PF01022">
    <property type="entry name" value="HTH_5"/>
    <property type="match status" value="1"/>
</dbReference>
<dbReference type="OrthoDB" id="28610at2157"/>
<dbReference type="EMBL" id="CP001860">
    <property type="protein sequence ID" value="ADB61257.1"/>
    <property type="molecule type" value="Genomic_DNA"/>
</dbReference>
<dbReference type="InterPro" id="IPR056504">
    <property type="entry name" value="HTH_HVO_0163_N"/>
</dbReference>
<dbReference type="PANTHER" id="PTHR36216">
    <property type="entry name" value="TRANSCRIPTIONAL REGULATOR, TRMB"/>
    <property type="match status" value="1"/>
</dbReference>
<dbReference type="PRINTS" id="PR00778">
    <property type="entry name" value="HTHARSR"/>
</dbReference>
<dbReference type="AlphaFoldDB" id="D2RV56"/>
<dbReference type="PANTHER" id="PTHR36216:SF1">
    <property type="entry name" value="HTH ARSR-TYPE DOMAIN-CONTAINING PROTEIN"/>
    <property type="match status" value="1"/>
</dbReference>